<evidence type="ECO:0000313" key="2">
    <source>
        <dbReference type="Proteomes" id="UP000565719"/>
    </source>
</evidence>
<dbReference type="AlphaFoldDB" id="A0A7Y4A2C6"/>
<proteinExistence type="predicted"/>
<organism evidence="1 2">
    <name type="scientific">Vibrio pectenicida</name>
    <dbReference type="NCBI Taxonomy" id="62763"/>
    <lineage>
        <taxon>Bacteria</taxon>
        <taxon>Pseudomonadati</taxon>
        <taxon>Pseudomonadota</taxon>
        <taxon>Gammaproteobacteria</taxon>
        <taxon>Vibrionales</taxon>
        <taxon>Vibrionaceae</taxon>
        <taxon>Vibrio</taxon>
    </lineage>
</organism>
<protein>
    <submittedName>
        <fullName evidence="1">Uncharacterized protein</fullName>
    </submittedName>
</protein>
<comment type="caution">
    <text evidence="1">The sequence shown here is derived from an EMBL/GenBank/DDBJ whole genome shotgun (WGS) entry which is preliminary data.</text>
</comment>
<dbReference type="RefSeq" id="WP_171362171.1">
    <property type="nucleotide sequence ID" value="NZ_VTXC01000070.1"/>
</dbReference>
<dbReference type="EMBL" id="VTXC01000070">
    <property type="protein sequence ID" value="NOH73186.1"/>
    <property type="molecule type" value="Genomic_DNA"/>
</dbReference>
<accession>A0A7Y4A2C6</accession>
<evidence type="ECO:0000313" key="1">
    <source>
        <dbReference type="EMBL" id="NOH73186.1"/>
    </source>
</evidence>
<gene>
    <name evidence="1" type="ORF">F0225_17855</name>
</gene>
<name>A0A7Y4A2C6_9VIBR</name>
<reference evidence="1 2" key="1">
    <citation type="submission" date="2019-09" db="EMBL/GenBank/DDBJ databases">
        <title>Draft genome sequencing and comparative genomics of hatchery-associated Vibrios.</title>
        <authorList>
            <person name="Kehlet-Delgado H."/>
            <person name="Mueller R.S."/>
        </authorList>
    </citation>
    <scope>NUCLEOTIDE SEQUENCE [LARGE SCALE GENOMIC DNA]</scope>
    <source>
        <strain evidence="1 2">99-46-Y</strain>
    </source>
</reference>
<sequence>MSLENQPDNTLQLDVQKEVTQHEQAASISVAYTDESVALQIFGTTNVAQVVLQAEEKALNAVVATQ</sequence>
<dbReference type="Proteomes" id="UP000565719">
    <property type="component" value="Unassembled WGS sequence"/>
</dbReference>